<dbReference type="PROSITE" id="PS00107">
    <property type="entry name" value="PROTEIN_KINASE_ATP"/>
    <property type="match status" value="1"/>
</dbReference>
<evidence type="ECO:0000313" key="24">
    <source>
        <dbReference type="EMBL" id="HDC47906.1"/>
    </source>
</evidence>
<feature type="compositionally biased region" description="Polar residues" evidence="20">
    <location>
        <begin position="153"/>
        <end position="192"/>
    </location>
</feature>
<feature type="compositionally biased region" description="Basic and acidic residues" evidence="20">
    <location>
        <begin position="2276"/>
        <end position="2285"/>
    </location>
</feature>
<keyword evidence="13" id="KW-1015">Disulfide bond</keyword>
<feature type="compositionally biased region" description="Low complexity" evidence="20">
    <location>
        <begin position="2347"/>
        <end position="2356"/>
    </location>
</feature>
<dbReference type="PROSITE" id="PS50011">
    <property type="entry name" value="PROTEIN_KINASE_DOM"/>
    <property type="match status" value="2"/>
</dbReference>
<evidence type="ECO:0000256" key="18">
    <source>
        <dbReference type="ARBA" id="ARBA00083841"/>
    </source>
</evidence>
<feature type="domain" description="Ig-like" evidence="22">
    <location>
        <begin position="661"/>
        <end position="749"/>
    </location>
</feature>
<evidence type="ECO:0000256" key="4">
    <source>
        <dbReference type="ARBA" id="ARBA00022481"/>
    </source>
</evidence>
<feature type="compositionally biased region" description="Polar residues" evidence="20">
    <location>
        <begin position="309"/>
        <end position="322"/>
    </location>
</feature>
<feature type="compositionally biased region" description="Basic and acidic residues" evidence="20">
    <location>
        <begin position="2296"/>
        <end position="2307"/>
    </location>
</feature>
<feature type="domain" description="Ig-like" evidence="22">
    <location>
        <begin position="40"/>
        <end position="121"/>
    </location>
</feature>
<dbReference type="InterPro" id="IPR003961">
    <property type="entry name" value="FN3_dom"/>
</dbReference>
<dbReference type="SUPFAM" id="SSF49265">
    <property type="entry name" value="Fibronectin type III"/>
    <property type="match status" value="1"/>
</dbReference>
<feature type="compositionally biased region" description="Low complexity" evidence="20">
    <location>
        <begin position="1931"/>
        <end position="1944"/>
    </location>
</feature>
<feature type="compositionally biased region" description="Pro residues" evidence="20">
    <location>
        <begin position="2805"/>
        <end position="2820"/>
    </location>
</feature>
<feature type="domain" description="Protein kinase" evidence="21">
    <location>
        <begin position="1540"/>
        <end position="1793"/>
    </location>
</feature>
<feature type="compositionally biased region" description="Low complexity" evidence="20">
    <location>
        <begin position="2003"/>
        <end position="2015"/>
    </location>
</feature>
<dbReference type="FunFam" id="2.60.40.10:FF:000784">
    <property type="entry name" value="Striated muscle preferentially expressed protein kinase"/>
    <property type="match status" value="1"/>
</dbReference>
<dbReference type="InterPro" id="IPR003599">
    <property type="entry name" value="Ig_sub"/>
</dbReference>
<keyword evidence="14" id="KW-0539">Nucleus</keyword>
<evidence type="ECO:0000256" key="1">
    <source>
        <dbReference type="ARBA" id="ARBA00004123"/>
    </source>
</evidence>
<comment type="catalytic activity">
    <reaction evidence="17">
        <text>L-seryl-[protein] + ATP = O-phospho-L-seryl-[protein] + ADP + H(+)</text>
        <dbReference type="Rhea" id="RHEA:17989"/>
        <dbReference type="Rhea" id="RHEA-COMP:9863"/>
        <dbReference type="Rhea" id="RHEA-COMP:11604"/>
        <dbReference type="ChEBI" id="CHEBI:15378"/>
        <dbReference type="ChEBI" id="CHEBI:29999"/>
        <dbReference type="ChEBI" id="CHEBI:30616"/>
        <dbReference type="ChEBI" id="CHEBI:83421"/>
        <dbReference type="ChEBI" id="CHEBI:456216"/>
        <dbReference type="EC" id="2.7.11.1"/>
    </reaction>
</comment>
<dbReference type="InterPro" id="IPR003598">
    <property type="entry name" value="Ig_sub2"/>
</dbReference>
<evidence type="ECO:0000259" key="21">
    <source>
        <dbReference type="PROSITE" id="PS50011"/>
    </source>
</evidence>
<evidence type="ECO:0000256" key="10">
    <source>
        <dbReference type="ARBA" id="ARBA00022777"/>
    </source>
</evidence>
<dbReference type="FunFam" id="1.10.510.10:FF:000363">
    <property type="entry name" value="Striated muscle preferentially expressed protein kinase"/>
    <property type="match status" value="1"/>
</dbReference>
<feature type="compositionally biased region" description="Pro residues" evidence="20">
    <location>
        <begin position="2114"/>
        <end position="2126"/>
    </location>
</feature>
<dbReference type="SUPFAM" id="SSF56112">
    <property type="entry name" value="Protein kinase-like (PK-like)"/>
    <property type="match status" value="2"/>
</dbReference>
<dbReference type="GO" id="GO:0030154">
    <property type="term" value="P:cell differentiation"/>
    <property type="evidence" value="ECO:0007669"/>
    <property type="project" value="UniProtKB-KW"/>
</dbReference>
<organism evidence="24">
    <name type="scientific">Sus scrofa</name>
    <name type="common">Pig</name>
    <dbReference type="NCBI Taxonomy" id="9823"/>
    <lineage>
        <taxon>Eukaryota</taxon>
        <taxon>Metazoa</taxon>
        <taxon>Chordata</taxon>
        <taxon>Craniata</taxon>
        <taxon>Vertebrata</taxon>
        <taxon>Euteleostomi</taxon>
        <taxon>Mammalia</taxon>
        <taxon>Eutheria</taxon>
        <taxon>Laurasiatheria</taxon>
        <taxon>Artiodactyla</taxon>
        <taxon>Suina</taxon>
        <taxon>Suidae</taxon>
        <taxon>Sus</taxon>
    </lineage>
</organism>
<keyword evidence="8" id="KW-0677">Repeat</keyword>
<feature type="region of interest" description="Disordered" evidence="20">
    <location>
        <begin position="755"/>
        <end position="809"/>
    </location>
</feature>
<evidence type="ECO:0000256" key="5">
    <source>
        <dbReference type="ARBA" id="ARBA00022527"/>
    </source>
</evidence>
<dbReference type="FunFam" id="2.60.40.10:FF:000539">
    <property type="entry name" value="striated muscle preferentially expressed protein kinase"/>
    <property type="match status" value="1"/>
</dbReference>
<comment type="similarity">
    <text evidence="2">Belongs to the protein kinase superfamily. CAMK Ser/Thr protein kinase family.</text>
</comment>
<keyword evidence="10 24" id="KW-0418">Kinase</keyword>
<dbReference type="GO" id="GO:0005634">
    <property type="term" value="C:nucleus"/>
    <property type="evidence" value="ECO:0007669"/>
    <property type="project" value="UniProtKB-SubCell"/>
</dbReference>
<feature type="domain" description="Protein kinase" evidence="21">
    <location>
        <begin position="2909"/>
        <end position="3161"/>
    </location>
</feature>
<dbReference type="InterPro" id="IPR008271">
    <property type="entry name" value="Ser/Thr_kinase_AS"/>
</dbReference>
<evidence type="ECO:0000256" key="9">
    <source>
        <dbReference type="ARBA" id="ARBA00022741"/>
    </source>
</evidence>
<reference evidence="24" key="1">
    <citation type="journal article" date="2019" name="PeerJ">
        <title>Genes of the pig, Sus scrofa, reconstructed with EvidentialGene.</title>
        <authorList>
            <person name="Gilbert D.G."/>
        </authorList>
    </citation>
    <scope>NUCLEOTIDE SEQUENCE</scope>
</reference>
<dbReference type="SMART" id="SM00409">
    <property type="entry name" value="IG"/>
    <property type="match status" value="9"/>
</dbReference>
<dbReference type="FunFam" id="2.60.40.10:FF:000497">
    <property type="entry name" value="Striated muscle preferentially expressed protein kinase"/>
    <property type="match status" value="1"/>
</dbReference>
<feature type="compositionally biased region" description="Pro residues" evidence="20">
    <location>
        <begin position="2747"/>
        <end position="2773"/>
    </location>
</feature>
<feature type="domain" description="Ig-like" evidence="22">
    <location>
        <begin position="2524"/>
        <end position="2614"/>
    </location>
</feature>
<feature type="compositionally biased region" description="Polar residues" evidence="20">
    <location>
        <begin position="755"/>
        <end position="764"/>
    </location>
</feature>
<feature type="region of interest" description="Disordered" evidence="20">
    <location>
        <begin position="1847"/>
        <end position="2169"/>
    </location>
</feature>
<evidence type="ECO:0000256" key="15">
    <source>
        <dbReference type="ARBA" id="ARBA00023319"/>
    </source>
</evidence>
<feature type="compositionally biased region" description="Basic and acidic residues" evidence="20">
    <location>
        <begin position="597"/>
        <end position="614"/>
    </location>
</feature>
<dbReference type="CDD" id="cd14108">
    <property type="entry name" value="STKc_SPEG_rpt1"/>
    <property type="match status" value="1"/>
</dbReference>
<keyword evidence="9 19" id="KW-0547">Nucleotide-binding</keyword>
<dbReference type="InterPro" id="IPR036116">
    <property type="entry name" value="FN3_sf"/>
</dbReference>
<dbReference type="SMART" id="SM00060">
    <property type="entry name" value="FN3"/>
    <property type="match status" value="2"/>
</dbReference>
<dbReference type="FunFam" id="2.60.40.10:FF:000428">
    <property type="entry name" value="striated muscle preferentially expressed protein kinase"/>
    <property type="match status" value="1"/>
</dbReference>
<evidence type="ECO:0000256" key="3">
    <source>
        <dbReference type="ARBA" id="ARBA00012513"/>
    </source>
</evidence>
<protein>
    <recommendedName>
        <fullName evidence="3">non-specific serine/threonine protein kinase</fullName>
        <ecNumber evidence="3">2.7.11.1</ecNumber>
    </recommendedName>
    <alternativeName>
        <fullName evidence="18">Aortic preferentially expressed protein 1</fullName>
    </alternativeName>
</protein>
<dbReference type="PROSITE" id="PS50835">
    <property type="entry name" value="IG_LIKE"/>
    <property type="match status" value="8"/>
</dbReference>
<dbReference type="Gene3D" id="1.10.510.10">
    <property type="entry name" value="Transferase(Phosphotransferase) domain 1"/>
    <property type="match status" value="2"/>
</dbReference>
<dbReference type="GO" id="GO:0061061">
    <property type="term" value="P:muscle structure development"/>
    <property type="evidence" value="ECO:0007669"/>
    <property type="project" value="UniProtKB-ARBA"/>
</dbReference>
<comment type="catalytic activity">
    <reaction evidence="16">
        <text>L-threonyl-[protein] + ATP = O-phospho-L-threonyl-[protein] + ADP + H(+)</text>
        <dbReference type="Rhea" id="RHEA:46608"/>
        <dbReference type="Rhea" id="RHEA-COMP:11060"/>
        <dbReference type="Rhea" id="RHEA-COMP:11605"/>
        <dbReference type="ChEBI" id="CHEBI:15378"/>
        <dbReference type="ChEBI" id="CHEBI:30013"/>
        <dbReference type="ChEBI" id="CHEBI:30616"/>
        <dbReference type="ChEBI" id="CHEBI:61977"/>
        <dbReference type="ChEBI" id="CHEBI:456216"/>
        <dbReference type="EC" id="2.7.11.1"/>
    </reaction>
</comment>
<feature type="compositionally biased region" description="Pro residues" evidence="20">
    <location>
        <begin position="2202"/>
        <end position="2212"/>
    </location>
</feature>
<dbReference type="SUPFAM" id="SSF48726">
    <property type="entry name" value="Immunoglobulin"/>
    <property type="match status" value="9"/>
</dbReference>
<keyword evidence="15" id="KW-0393">Immunoglobulin domain</keyword>
<dbReference type="PANTHER" id="PTHR47633:SF3">
    <property type="entry name" value="STRIATED MUSCLE PREFERENTIALLY EXPRESSED PROTEIN KINASE"/>
    <property type="match status" value="1"/>
</dbReference>
<evidence type="ECO:0000256" key="17">
    <source>
        <dbReference type="ARBA" id="ARBA00048679"/>
    </source>
</evidence>
<dbReference type="Pfam" id="PF00069">
    <property type="entry name" value="Pkinase"/>
    <property type="match status" value="2"/>
</dbReference>
<evidence type="ECO:0000256" key="12">
    <source>
        <dbReference type="ARBA" id="ARBA00022840"/>
    </source>
</evidence>
<dbReference type="InterPro" id="IPR007110">
    <property type="entry name" value="Ig-like_dom"/>
</dbReference>
<dbReference type="FunFam" id="2.60.40.10:FF:000080">
    <property type="entry name" value="Myosin light chain kinase, smooth muscle"/>
    <property type="match status" value="1"/>
</dbReference>
<keyword evidence="12 19" id="KW-0067">ATP-binding</keyword>
<feature type="domain" description="Ig-like" evidence="22">
    <location>
        <begin position="1424"/>
        <end position="1512"/>
    </location>
</feature>
<dbReference type="PROSITE" id="PS00108">
    <property type="entry name" value="PROTEIN_KINASE_ST"/>
    <property type="match status" value="2"/>
</dbReference>
<feature type="binding site" evidence="19">
    <location>
        <position position="1569"/>
    </location>
    <ligand>
        <name>ATP</name>
        <dbReference type="ChEBI" id="CHEBI:30616"/>
    </ligand>
</feature>
<feature type="region of interest" description="Disordered" evidence="20">
    <location>
        <begin position="2189"/>
        <end position="2264"/>
    </location>
</feature>
<dbReference type="FunFam" id="3.30.200.20:FF:000302">
    <property type="entry name" value="striated muscle preferentially expressed protein kinase"/>
    <property type="match status" value="1"/>
</dbReference>
<evidence type="ECO:0000256" key="16">
    <source>
        <dbReference type="ARBA" id="ARBA00047899"/>
    </source>
</evidence>
<feature type="domain" description="Ig-like" evidence="22">
    <location>
        <begin position="902"/>
        <end position="996"/>
    </location>
</feature>
<feature type="compositionally biased region" description="Low complexity" evidence="20">
    <location>
        <begin position="2399"/>
        <end position="2425"/>
    </location>
</feature>
<dbReference type="FunFam" id="2.60.40.10:FF:000541">
    <property type="entry name" value="striated muscle preferentially expressed protein kinase"/>
    <property type="match status" value="1"/>
</dbReference>
<feature type="compositionally biased region" description="Low complexity" evidence="20">
    <location>
        <begin position="2286"/>
        <end position="2295"/>
    </location>
</feature>
<dbReference type="PANTHER" id="PTHR47633">
    <property type="entry name" value="IMMUNOGLOBULIN"/>
    <property type="match status" value="1"/>
</dbReference>
<feature type="compositionally biased region" description="Polar residues" evidence="20">
    <location>
        <begin position="2825"/>
        <end position="2841"/>
    </location>
</feature>
<dbReference type="InterPro" id="IPR013098">
    <property type="entry name" value="Ig_I-set"/>
</dbReference>
<feature type="domain" description="Ig-like" evidence="22">
    <location>
        <begin position="808"/>
        <end position="897"/>
    </location>
</feature>
<feature type="domain" description="Fibronectin type-III" evidence="23">
    <location>
        <begin position="2621"/>
        <end position="2715"/>
    </location>
</feature>
<dbReference type="FunFam" id="2.60.40.10:FF:001056">
    <property type="entry name" value="Striated muscle preferentially expressed protein kinase"/>
    <property type="match status" value="1"/>
</dbReference>
<dbReference type="SMART" id="SM00408">
    <property type="entry name" value="IGc2"/>
    <property type="match status" value="9"/>
</dbReference>
<keyword evidence="4" id="KW-0488">Methylation</keyword>
<evidence type="ECO:0000256" key="11">
    <source>
        <dbReference type="ARBA" id="ARBA00022782"/>
    </source>
</evidence>
<dbReference type="EMBL" id="DQIR01292428">
    <property type="protein sequence ID" value="HDC47906.1"/>
    <property type="molecule type" value="Transcribed_RNA"/>
</dbReference>
<sequence>MQKARGTRGEDAGTRAPPSPGVPPKRAKVGAGGGAVAGAPVFLRPLKDAKVSAGSDVRLRVVVSGTPQPSLSWFRDGQRLPPPAPEPSCLWLRSCGARDAGVYSCRAQNERGQASCEAVLTVLEVGDSETGEDDISDVQGTQRLELQDDGAFSTPTGGSDTLVGTSLDTPPTSVTGTSEEQVSWWGSGQTVVEQEAGSRGGTRHLPGSPSSVPQSGLHREEPDLQPQPASEAPRRPALPPPSKSALLPPPSPRVGKRPPPGPSAQPSATPTPPHRRTRELVPPEDAVAEEKRGKKSKSSGSSLAGTAESRPQTPLSEASGRQSALGRSPRLVRAGSRILDKLQFFEERRRSLERSDSPPAPLRPWVPLRKARSLEQPKSEGGGPWGTPGASQEELRAPAGSVAERRRLFQQKAASLDERTRQRSPASDLELRFAQELGRIRRSTSREELVRSHESLRATLQRAPSPREPGEPPLFSQPSTPKTPRALSPVAAQPPPPSAAGKPGDEPGRPRSRGPAGRTEPGEGPQQEVRRRDQFPLTRSRAIQECRSPVPAATADPPETRTKVPPGRKREPPPQAVRFLPWATPGQEGAAVPQTLEKNRAGPEAEKRLRRGSEEDGPWGAWDRRGGRSQGRGRRARPTSPELESSDDSYVSAGEEPLEAPMFEIPLQNAVVAPGADVLLKCIITANPPPQVSWQKDGSSLRSDGRLLIRSEGERHTLLLREARAADAGSYTVTATNELGQASCAAVLAVRPGGSTSPFSSPITSDEEYLSPPEEFPEPGETWPRATTMKLSPDPNRRSSDTGSKAPPTFKVSLMDQSVREGQDVTMSIRVQGEPKPVVSWLRNRQPVRPDQRRFAEEAEGGLCRLRILAAERGDAGFYTCKAVNEYGARQCEARLEVRAHPESRSLAVLAPLQDVDVGAGEMALFECLVAGPADVEVDWLCRGRLLQPALLKCKMHFDGRKCKLLLTSVHEDDSGVYTCKLSTAKDELTCSARLTVRPSLAPLFTRLLEDMEVLEGRTARFDCKISGTPPPSVTWTHFGRPVEESENLRLRQEGGLHSLHIAHVGSEDEGLYEVSATNAHGQAHCSAQLYVEEPRTAATGPSSKLEKMPSIPEEPEQGELERLSMPDFLRPLQDLDVGLAKEAMLECQVTGLPYPTISWFHNGHRIQSSDDRRMTQYRDVHRLVFPAVGPQHAGVYKSVIANKLGKAACYAHLYVTDVVPGPPDGAPQVVAVTGKMVTLAWNPPRSLDMAIDPDALTYTVQHQVLGSDQWTALVTGLREPRWVATGLRKGAQHIFRVLSATIKSSSKPSPPSEPVQLLERGPPLEEAPAVLDKPDVVYVVEGQPASVTVTFNHVEAQVVWRSCRGALLEARAGVYELSQPDDDQYCLRICRVSRRDVGALTCTARNRHGTQACSVTLELAEAPRFESIMEDVEVGAGETARFAVVVEGKPLPDIVWYKDEALLTESNHVSFVYEENECSLVVLSAGAQDGGVYTCTARNLAGEVSCKAELAVHSAQTAMEVEGFGEDEEQRGRRLSDFYDIHQEIGRGAFSYLRRVVERSSGLEFAAKFIPSQAKPKASAWREARLLARLQHDCVLYFHEAFERRRGLVIVTELCTEELLERMARKPTVCESEIRAYMRQVLEGICYLHENHVLHLDVKPENLLVWDGVEGEQQVRICDFGNAQELTPGEPQYCQYGTPEFVAPEIVNQTPVSGVTDIWPVGVVAFLCLTGISPFVGENDRTTLMNIRNYNVAFEETTFLSLSREARGFLIKVLVRDRLRPTAEETLDHPWFKTQAKGAEVSTDHLKLFLSRRRWQRSQISYKCHLVLRPIPELLRAPPERVWVAVPRRPPPSGGLSSSSDSEEEELEELPSVPRPLQPEFSGSRVSLTDIPTEDEALGTPEAGAATPMDWQEQGRAPSKDQEAPSPQALPSSGQEPPSGSSPRRGELRRGSSAESALPRAGPREPGRGLHKAASVELPQRRSPSPGATRLTRGGLGEGEYAQRLQALRQRLLRGGPEDGKVSGLRGPLLESLGGRARDPRLARAASSEAAPHHQLPPETRGLQKSSSFSQGEAEPRGRHRRAGAPLEIPVARLGARRLQESPSLSALSEAQPPSPVRPSAPKPSAPKSSELPATTTPSVAAQPSAPQPARERAPESTPEPVTAAKPAQAPIVLQTLAPPLTPYAQIMQSLQLSGHEHGPPLGPVAPPSSEPKPHPAVFARVASPPPGASEKRVPLAGAPPGPAVKARVPTVPRRPGSSLSSSIENLESEAVFEAKFKRSRESPLSRGLRLLSRSRSEERGPFRGAEEEDGIYRPSPAGTPLELVRRPERSRSVQDLRAVGEPGLVRRLSLSLSQRLRRTPPAQRHPAWEPRGGDGESSEGGSSARGSPVLAVRRRLSSTLERLSSRLQRSGSSEDSGGASGRSTPLFGRLRRATSEGESLRRLGLAHNQLAAQAGATTPSAESLGSEASATSGSSAPAESRSRLRWGFSRLRKGKGLSQPNLSASIQEDLGHQYVRSESDFPPVFHIKLKDQVLLEGEAATLLCLPAACPAPHISWMKDKQSLRSEPSVVIVSCKDGRQLLSIPRAGKRHAGLYECSATNVLGSITSSCTVAVARIPGKLAPPEVPQTYQDTALVLWKPGDSRAPCTYTLERRVDGESSWHPVSSGIPDCYYNVTHLPVGVTMRFRVACANRAGQGPFSNPSEKVLVRGVQDSAAPPSAAHRDAPVTSGPARAPPPDSPTSLAPSPSPSAAPAPPDLQSAPPHPSSPPAPPSQALSSLKDVGPPPQTPPRKHRGLQAAQQVEPTPPSAQVPPSKPKSPVPDTGTPTPASAPQAVKTSSAPLYMVTSFVSAPPAPEPPAPEPPPEPTKVTVQSLSPAKEVVSSPGGGSRSSPRPEGTTLRQGPPQKPYTFLEEKARGRFGVVRACRENATGRTFVAKIVPYAAEGKRRVLQEYEVLRTLHHERLMSLHEAYITPRYLVLIAESCGNRELLCGLSDRFRYSEDDVATYVVQLLQGLDYLHGRHVLHLDIKPDNLLLAPDNALKIVDFGSAQPYNPQALRPLGHRTGTLEFMAPEMVKGDPIGSATDIWGAGVLTYIMLSGRSPFYEPDPQETEARIVGGRFDAFQLYPNTSQSATLFMRKVLSVHPWSRPSLQDCLAHPWLQDAYLMKLRRQTLTFTTNRLKEFLGEQRRRRAEAATRHKVLLRSYPGSP</sequence>
<keyword evidence="5" id="KW-0723">Serine/threonine-protein kinase</keyword>
<feature type="compositionally biased region" description="Basic and acidic residues" evidence="20">
    <location>
        <begin position="444"/>
        <end position="456"/>
    </location>
</feature>
<evidence type="ECO:0000256" key="19">
    <source>
        <dbReference type="PROSITE-ProRule" id="PRU10141"/>
    </source>
</evidence>
<keyword evidence="11" id="KW-0221">Differentiation</keyword>
<dbReference type="Pfam" id="PF16650">
    <property type="entry name" value="SPEG_u2"/>
    <property type="match status" value="1"/>
</dbReference>
<feature type="domain" description="Ig-like" evidence="22">
    <location>
        <begin position="1003"/>
        <end position="1091"/>
    </location>
</feature>
<feature type="compositionally biased region" description="Basic and acidic residues" evidence="20">
    <location>
        <begin position="2325"/>
        <end position="2336"/>
    </location>
</feature>
<evidence type="ECO:0000259" key="23">
    <source>
        <dbReference type="PROSITE" id="PS50853"/>
    </source>
</evidence>
<dbReference type="FunFam" id="3.30.200.20:FF:000312">
    <property type="entry name" value="striated muscle preferentially expressed protein kinase"/>
    <property type="match status" value="1"/>
</dbReference>
<feature type="domain" description="Ig-like" evidence="22">
    <location>
        <begin position="1127"/>
        <end position="1217"/>
    </location>
</feature>
<keyword evidence="6" id="KW-0597">Phosphoprotein</keyword>
<feature type="region of interest" description="Disordered" evidence="20">
    <location>
        <begin position="1"/>
        <end position="34"/>
    </location>
</feature>
<dbReference type="EMBL" id="DQIR01292430">
    <property type="protein sequence ID" value="HDC47908.1"/>
    <property type="molecule type" value="Transcribed_RNA"/>
</dbReference>
<feature type="compositionally biased region" description="Pro residues" evidence="20">
    <location>
        <begin position="2853"/>
        <end position="2867"/>
    </location>
</feature>
<dbReference type="EC" id="2.7.11.1" evidence="3"/>
<dbReference type="Pfam" id="PF07679">
    <property type="entry name" value="I-set"/>
    <property type="match status" value="9"/>
</dbReference>
<feature type="compositionally biased region" description="Pro residues" evidence="20">
    <location>
        <begin position="236"/>
        <end position="263"/>
    </location>
</feature>
<dbReference type="FunFam" id="2.60.40.10:FF:000513">
    <property type="entry name" value="striated muscle preferentially expressed protein kinase"/>
    <property type="match status" value="1"/>
</dbReference>
<dbReference type="InterPro" id="IPR036179">
    <property type="entry name" value="Ig-like_dom_sf"/>
</dbReference>
<keyword evidence="7" id="KW-0808">Transferase</keyword>
<evidence type="ECO:0000256" key="2">
    <source>
        <dbReference type="ARBA" id="ARBA00006692"/>
    </source>
</evidence>
<dbReference type="InterPro" id="IPR000719">
    <property type="entry name" value="Prot_kinase_dom"/>
</dbReference>
<feature type="region of interest" description="Disordered" evidence="20">
    <location>
        <begin position="2453"/>
        <end position="2483"/>
    </location>
</feature>
<dbReference type="FunFam" id="2.60.40.10:FF:000601">
    <property type="entry name" value="striated muscle preferentially expressed protein kinase"/>
    <property type="match status" value="1"/>
</dbReference>
<feature type="compositionally biased region" description="Basic and acidic residues" evidence="20">
    <location>
        <begin position="338"/>
        <end position="356"/>
    </location>
</feature>
<dbReference type="CDD" id="cd00063">
    <property type="entry name" value="FN3"/>
    <property type="match status" value="2"/>
</dbReference>
<accession>A0A481AR78</accession>
<feature type="region of interest" description="Disordered" evidence="20">
    <location>
        <begin position="146"/>
        <end position="653"/>
    </location>
</feature>
<feature type="compositionally biased region" description="Low complexity" evidence="20">
    <location>
        <begin position="2461"/>
        <end position="2481"/>
    </location>
</feature>
<dbReference type="CDD" id="cd20975">
    <property type="entry name" value="IgI_APEG-1_like"/>
    <property type="match status" value="1"/>
</dbReference>
<dbReference type="FunFam" id="2.60.40.10:FF:000538">
    <property type="entry name" value="Striated muscle preferentially expressed protein kinase"/>
    <property type="match status" value="1"/>
</dbReference>
<dbReference type="InterPro" id="IPR013783">
    <property type="entry name" value="Ig-like_fold"/>
</dbReference>
<feature type="domain" description="Fibronectin type-III" evidence="23">
    <location>
        <begin position="1224"/>
        <end position="1321"/>
    </location>
</feature>
<dbReference type="FunFam" id="2.60.40.10:FF:000145">
    <property type="entry name" value="Myosin light chain kinase, smooth muscle"/>
    <property type="match status" value="1"/>
</dbReference>
<feature type="compositionally biased region" description="Basic and acidic residues" evidence="20">
    <location>
        <begin position="558"/>
        <end position="572"/>
    </location>
</feature>
<feature type="region of interest" description="Disordered" evidence="20">
    <location>
        <begin position="2714"/>
        <end position="2908"/>
    </location>
</feature>
<dbReference type="GO" id="GO:0004674">
    <property type="term" value="F:protein serine/threonine kinase activity"/>
    <property type="evidence" value="ECO:0007669"/>
    <property type="project" value="UniProtKB-KW"/>
</dbReference>
<dbReference type="CDD" id="cd14111">
    <property type="entry name" value="STKc_SPEG_rpt2"/>
    <property type="match status" value="1"/>
</dbReference>
<evidence type="ECO:0000256" key="14">
    <source>
        <dbReference type="ARBA" id="ARBA00023242"/>
    </source>
</evidence>
<dbReference type="SMART" id="SM00220">
    <property type="entry name" value="S_TKc"/>
    <property type="match status" value="2"/>
</dbReference>
<name>A0A481AR78_PIG</name>
<evidence type="ECO:0000256" key="7">
    <source>
        <dbReference type="ARBA" id="ARBA00022679"/>
    </source>
</evidence>
<evidence type="ECO:0000256" key="20">
    <source>
        <dbReference type="SAM" id="MobiDB-lite"/>
    </source>
</evidence>
<dbReference type="Gene3D" id="3.30.200.20">
    <property type="entry name" value="Phosphorylase Kinase, domain 1"/>
    <property type="match status" value="2"/>
</dbReference>
<evidence type="ECO:0000256" key="8">
    <source>
        <dbReference type="ARBA" id="ARBA00022737"/>
    </source>
</evidence>
<feature type="region of interest" description="Disordered" evidence="20">
    <location>
        <begin position="2276"/>
        <end position="2436"/>
    </location>
</feature>
<dbReference type="Gene3D" id="2.60.40.10">
    <property type="entry name" value="Immunoglobulins"/>
    <property type="match status" value="11"/>
</dbReference>
<evidence type="ECO:0000259" key="22">
    <source>
        <dbReference type="PROSITE" id="PS50835"/>
    </source>
</evidence>
<proteinExistence type="inferred from homology"/>
<dbReference type="PROSITE" id="PS50853">
    <property type="entry name" value="FN3"/>
    <property type="match status" value="2"/>
</dbReference>
<dbReference type="FunFam" id="1.10.510.10:FF:000344">
    <property type="entry name" value="striated muscle preferentially expressed protein kinase isoform X1"/>
    <property type="match status" value="1"/>
</dbReference>
<evidence type="ECO:0000256" key="6">
    <source>
        <dbReference type="ARBA" id="ARBA00022553"/>
    </source>
</evidence>
<dbReference type="InterPro" id="IPR011009">
    <property type="entry name" value="Kinase-like_dom_sf"/>
</dbReference>
<feature type="compositionally biased region" description="Low complexity" evidence="20">
    <location>
        <begin position="2127"/>
        <end position="2150"/>
    </location>
</feature>
<dbReference type="GO" id="GO:0005524">
    <property type="term" value="F:ATP binding"/>
    <property type="evidence" value="ECO:0007669"/>
    <property type="project" value="UniProtKB-UniRule"/>
</dbReference>
<evidence type="ECO:0000256" key="13">
    <source>
        <dbReference type="ARBA" id="ARBA00023157"/>
    </source>
</evidence>
<dbReference type="InterPro" id="IPR017441">
    <property type="entry name" value="Protein_kinase_ATP_BS"/>
</dbReference>
<comment type="subcellular location">
    <subcellularLocation>
        <location evidence="1">Nucleus</location>
    </subcellularLocation>
</comment>